<evidence type="ECO:0000259" key="19">
    <source>
        <dbReference type="Pfam" id="PF07479"/>
    </source>
</evidence>
<feature type="binding site" evidence="13">
    <location>
        <position position="106"/>
    </location>
    <ligand>
        <name>sn-glycerol 3-phosphate</name>
        <dbReference type="ChEBI" id="CHEBI:57597"/>
    </ligand>
</feature>
<dbReference type="NCBIfam" id="NF000942">
    <property type="entry name" value="PRK00094.1-4"/>
    <property type="match status" value="1"/>
</dbReference>
<feature type="domain" description="Glycerol-3-phosphate dehydrogenase NAD-dependent C-terminal" evidence="19">
    <location>
        <begin position="181"/>
        <end position="319"/>
    </location>
</feature>
<evidence type="ECO:0000256" key="8">
    <source>
        <dbReference type="ARBA" id="ARBA00023264"/>
    </source>
</evidence>
<feature type="binding site" evidence="13">
    <location>
        <position position="245"/>
    </location>
    <ligand>
        <name>sn-glycerol 3-phosphate</name>
        <dbReference type="ChEBI" id="CHEBI:57597"/>
    </ligand>
</feature>
<keyword evidence="13" id="KW-0963">Cytoplasm</keyword>
<dbReference type="NCBIfam" id="NF000940">
    <property type="entry name" value="PRK00094.1-2"/>
    <property type="match status" value="1"/>
</dbReference>
<comment type="subcellular location">
    <subcellularLocation>
        <location evidence="13">Cytoplasm</location>
    </subcellularLocation>
</comment>
<evidence type="ECO:0000256" key="15">
    <source>
        <dbReference type="PIRSR" id="PIRSR000114-2"/>
    </source>
</evidence>
<evidence type="ECO:0000256" key="1">
    <source>
        <dbReference type="ARBA" id="ARBA00011009"/>
    </source>
</evidence>
<dbReference type="GO" id="GO:0047952">
    <property type="term" value="F:glycerol-3-phosphate dehydrogenase [NAD(P)+] activity"/>
    <property type="evidence" value="ECO:0007669"/>
    <property type="project" value="UniProtKB-UniRule"/>
</dbReference>
<dbReference type="Pfam" id="PF07479">
    <property type="entry name" value="NAD_Gly3P_dh_C"/>
    <property type="match status" value="1"/>
</dbReference>
<feature type="binding site" evidence="16">
    <location>
        <position position="256"/>
    </location>
    <ligand>
        <name>NAD(+)</name>
        <dbReference type="ChEBI" id="CHEBI:57540"/>
    </ligand>
</feature>
<dbReference type="PANTHER" id="PTHR11728:SF1">
    <property type="entry name" value="GLYCEROL-3-PHOSPHATE DEHYDROGENASE [NAD(+)] 2, CHLOROPLASTIC"/>
    <property type="match status" value="1"/>
</dbReference>
<feature type="binding site" evidence="13">
    <location>
        <position position="137"/>
    </location>
    <ligand>
        <name>sn-glycerol 3-phosphate</name>
        <dbReference type="ChEBI" id="CHEBI:57597"/>
    </ligand>
</feature>
<feature type="binding site" evidence="13">
    <location>
        <position position="139"/>
    </location>
    <ligand>
        <name>sn-glycerol 3-phosphate</name>
        <dbReference type="ChEBI" id="CHEBI:57597"/>
    </ligand>
</feature>
<feature type="binding site" evidence="15">
    <location>
        <begin position="256"/>
        <end position="257"/>
    </location>
    <ligand>
        <name>substrate</name>
    </ligand>
</feature>
<evidence type="ECO:0000256" key="12">
    <source>
        <dbReference type="ARBA" id="ARBA00080511"/>
    </source>
</evidence>
<feature type="binding site" evidence="16">
    <location>
        <position position="141"/>
    </location>
    <ligand>
        <name>NAD(+)</name>
        <dbReference type="ChEBI" id="CHEBI:57540"/>
    </ligand>
</feature>
<dbReference type="GO" id="GO:0006650">
    <property type="term" value="P:glycerophospholipid metabolic process"/>
    <property type="evidence" value="ECO:0007669"/>
    <property type="project" value="UniProtKB-UniRule"/>
</dbReference>
<dbReference type="Gene3D" id="3.40.50.720">
    <property type="entry name" value="NAD(P)-binding Rossmann-like Domain"/>
    <property type="match status" value="1"/>
</dbReference>
<evidence type="ECO:0000256" key="17">
    <source>
        <dbReference type="RuleBase" id="RU000437"/>
    </source>
</evidence>
<dbReference type="KEGG" id="scor:J3U87_19750"/>
<dbReference type="InterPro" id="IPR036291">
    <property type="entry name" value="NAD(P)-bd_dom_sf"/>
</dbReference>
<comment type="catalytic activity">
    <reaction evidence="9">
        <text>sn-glycerol 3-phosphate + NADP(+) = dihydroxyacetone phosphate + NADPH + H(+)</text>
        <dbReference type="Rhea" id="RHEA:11096"/>
        <dbReference type="ChEBI" id="CHEBI:15378"/>
        <dbReference type="ChEBI" id="CHEBI:57597"/>
        <dbReference type="ChEBI" id="CHEBI:57642"/>
        <dbReference type="ChEBI" id="CHEBI:57783"/>
        <dbReference type="ChEBI" id="CHEBI:58349"/>
        <dbReference type="EC" id="1.1.1.94"/>
    </reaction>
    <physiologicalReaction direction="right-to-left" evidence="9">
        <dbReference type="Rhea" id="RHEA:11098"/>
    </physiologicalReaction>
</comment>
<evidence type="ECO:0000256" key="6">
    <source>
        <dbReference type="ARBA" id="ARBA00023098"/>
    </source>
</evidence>
<feature type="binding site" evidence="13">
    <location>
        <position position="256"/>
    </location>
    <ligand>
        <name>NADPH</name>
        <dbReference type="ChEBI" id="CHEBI:57783"/>
    </ligand>
</feature>
<dbReference type="GO" id="GO:0008654">
    <property type="term" value="P:phospholipid biosynthetic process"/>
    <property type="evidence" value="ECO:0007669"/>
    <property type="project" value="UniProtKB-KW"/>
</dbReference>
<dbReference type="PROSITE" id="PS00957">
    <property type="entry name" value="NAD_G3PDH"/>
    <property type="match status" value="1"/>
</dbReference>
<evidence type="ECO:0000256" key="7">
    <source>
        <dbReference type="ARBA" id="ARBA00023209"/>
    </source>
</evidence>
<feature type="binding site" evidence="15">
    <location>
        <position position="106"/>
    </location>
    <ligand>
        <name>substrate</name>
    </ligand>
</feature>
<dbReference type="PRINTS" id="PR00077">
    <property type="entry name" value="GPDHDRGNASE"/>
</dbReference>
<dbReference type="FunFam" id="1.10.1040.10:FF:000001">
    <property type="entry name" value="Glycerol-3-phosphate dehydrogenase [NAD(P)+]"/>
    <property type="match status" value="1"/>
</dbReference>
<dbReference type="HAMAP" id="MF_00394">
    <property type="entry name" value="NAD_Glyc3P_dehydrog"/>
    <property type="match status" value="1"/>
</dbReference>
<evidence type="ECO:0000256" key="2">
    <source>
        <dbReference type="ARBA" id="ARBA00022516"/>
    </source>
</evidence>
<dbReference type="GO" id="GO:0046168">
    <property type="term" value="P:glycerol-3-phosphate catabolic process"/>
    <property type="evidence" value="ECO:0007669"/>
    <property type="project" value="InterPro"/>
</dbReference>
<evidence type="ECO:0000256" key="11">
    <source>
        <dbReference type="ARBA" id="ARBA00069372"/>
    </source>
</evidence>
<reference evidence="20" key="1">
    <citation type="submission" date="2021-03" db="EMBL/GenBank/DDBJ databases">
        <title>Acanthopleuribacteraceae sp. M133.</title>
        <authorList>
            <person name="Wang G."/>
        </authorList>
    </citation>
    <scope>NUCLEOTIDE SEQUENCE</scope>
    <source>
        <strain evidence="20">M133</strain>
    </source>
</reference>
<feature type="binding site" evidence="13">
    <location>
        <position position="12"/>
    </location>
    <ligand>
        <name>NADPH</name>
        <dbReference type="ChEBI" id="CHEBI:57783"/>
    </ligand>
</feature>
<organism evidence="20 21">
    <name type="scientific">Sulfidibacter corallicola</name>
    <dbReference type="NCBI Taxonomy" id="2818388"/>
    <lineage>
        <taxon>Bacteria</taxon>
        <taxon>Pseudomonadati</taxon>
        <taxon>Acidobacteriota</taxon>
        <taxon>Holophagae</taxon>
        <taxon>Acanthopleuribacterales</taxon>
        <taxon>Acanthopleuribacteraceae</taxon>
        <taxon>Sulfidibacter</taxon>
    </lineage>
</organism>
<evidence type="ECO:0000256" key="10">
    <source>
        <dbReference type="ARBA" id="ARBA00066687"/>
    </source>
</evidence>
<accession>A0A8A4TGH7</accession>
<keyword evidence="8 13" id="KW-1208">Phospholipid metabolism</keyword>
<evidence type="ECO:0000256" key="9">
    <source>
        <dbReference type="ARBA" id="ARBA00052716"/>
    </source>
</evidence>
<keyword evidence="6 13" id="KW-0443">Lipid metabolism</keyword>
<evidence type="ECO:0000259" key="18">
    <source>
        <dbReference type="Pfam" id="PF01210"/>
    </source>
</evidence>
<proteinExistence type="inferred from homology"/>
<keyword evidence="5 13" id="KW-0520">NAD</keyword>
<sequence length="339" mass="36915">MMKFGVLGGGSWGTALAILWAKHGHHVDLWVRNPDHAAKFREAGANTRYLPDYPFPERLNVTDDLEHAVHDNDLLVIAVPLQAYRSFLGHIAPMLRPDHNLILTSKGVELNTSYLPQQIVDDVLGEDWGPRSFTLSGPSFAKEVAMDKPTVVVLAGMVDASLLKLQEELTTPTFRMYNNHDVLGVELCGALKNVIAIASGMVIGLDLGNNSMAGLITRGLTEISRLGAAMGAERETFAGLAGMGDLILTCTGSLSRNLRVGQSIARGNSLEKTLDDLGMVAEGVHTCRSARKLAKDHGVELPISEVVYRILYEGLTPPEGLRLLMTRSLKSELESRRQD</sequence>
<dbReference type="EMBL" id="CP071793">
    <property type="protein sequence ID" value="QTD47828.1"/>
    <property type="molecule type" value="Genomic_DNA"/>
</dbReference>
<dbReference type="Pfam" id="PF01210">
    <property type="entry name" value="NAD_Gly3P_dh_N"/>
    <property type="match status" value="1"/>
</dbReference>
<keyword evidence="2 13" id="KW-0444">Lipid biosynthesis</keyword>
<feature type="binding site" evidence="13">
    <location>
        <position position="282"/>
    </location>
    <ligand>
        <name>NADPH</name>
        <dbReference type="ChEBI" id="CHEBI:57783"/>
    </ligand>
</feature>
<comment type="caution">
    <text evidence="13">Lacks conserved residue(s) required for the propagation of feature annotation.</text>
</comment>
<keyword evidence="3 13" id="KW-0521">NADP</keyword>
<feature type="binding site" evidence="13">
    <location>
        <position position="192"/>
    </location>
    <ligand>
        <name>sn-glycerol 3-phosphate</name>
        <dbReference type="ChEBI" id="CHEBI:57597"/>
    </ligand>
</feature>
<dbReference type="AlphaFoldDB" id="A0A8A4TGH7"/>
<feature type="binding site" evidence="16">
    <location>
        <begin position="8"/>
        <end position="13"/>
    </location>
    <ligand>
        <name>NAD(+)</name>
        <dbReference type="ChEBI" id="CHEBI:57540"/>
    </ligand>
</feature>
<comment type="catalytic activity">
    <reaction evidence="13">
        <text>sn-glycerol 3-phosphate + NAD(+) = dihydroxyacetone phosphate + NADH + H(+)</text>
        <dbReference type="Rhea" id="RHEA:11092"/>
        <dbReference type="ChEBI" id="CHEBI:15378"/>
        <dbReference type="ChEBI" id="CHEBI:57540"/>
        <dbReference type="ChEBI" id="CHEBI:57597"/>
        <dbReference type="ChEBI" id="CHEBI:57642"/>
        <dbReference type="ChEBI" id="CHEBI:57945"/>
        <dbReference type="EC" id="1.1.1.94"/>
    </reaction>
</comment>
<feature type="binding site" evidence="13">
    <location>
        <position position="255"/>
    </location>
    <ligand>
        <name>sn-glycerol 3-phosphate</name>
        <dbReference type="ChEBI" id="CHEBI:57597"/>
    </ligand>
</feature>
<keyword evidence="7 13" id="KW-0594">Phospholipid biosynthesis</keyword>
<keyword evidence="13" id="KW-0547">Nucleotide-binding</keyword>
<feature type="binding site" evidence="13">
    <location>
        <position position="49"/>
    </location>
    <ligand>
        <name>NADPH</name>
        <dbReference type="ChEBI" id="CHEBI:57783"/>
    </ligand>
</feature>
<evidence type="ECO:0000256" key="4">
    <source>
        <dbReference type="ARBA" id="ARBA00023002"/>
    </source>
</evidence>
<dbReference type="PANTHER" id="PTHR11728">
    <property type="entry name" value="GLYCEROL-3-PHOSPHATE DEHYDROGENASE"/>
    <property type="match status" value="1"/>
</dbReference>
<dbReference type="GO" id="GO:0005829">
    <property type="term" value="C:cytosol"/>
    <property type="evidence" value="ECO:0007669"/>
    <property type="project" value="TreeGrafter"/>
</dbReference>
<name>A0A8A4TGH7_SULCO</name>
<dbReference type="FunFam" id="3.40.50.720:FF:000019">
    <property type="entry name" value="Glycerol-3-phosphate dehydrogenase [NAD(P)+]"/>
    <property type="match status" value="1"/>
</dbReference>
<dbReference type="EC" id="1.1.1.94" evidence="10 13"/>
<protein>
    <recommendedName>
        <fullName evidence="11 13">Glycerol-3-phosphate dehydrogenase [NAD(P)+]</fullName>
        <ecNumber evidence="10 13">1.1.1.94</ecNumber>
    </recommendedName>
    <alternativeName>
        <fullName evidence="13">NAD(P)(+)-dependent glycerol-3-phosphate dehydrogenase</fullName>
    </alternativeName>
    <alternativeName>
        <fullName evidence="12 13">NAD(P)H-dependent dihydroxyacetone-phosphate reductase</fullName>
    </alternativeName>
</protein>
<dbReference type="InterPro" id="IPR006168">
    <property type="entry name" value="G3P_DH_NAD-dep"/>
</dbReference>
<feature type="binding site" evidence="13">
    <location>
        <position position="256"/>
    </location>
    <ligand>
        <name>sn-glycerol 3-phosphate</name>
        <dbReference type="ChEBI" id="CHEBI:57597"/>
    </ligand>
</feature>
<feature type="binding site" evidence="13">
    <location>
        <position position="141"/>
    </location>
    <ligand>
        <name>NADPH</name>
        <dbReference type="ChEBI" id="CHEBI:57783"/>
    </ligand>
</feature>
<evidence type="ECO:0000256" key="14">
    <source>
        <dbReference type="PIRSR" id="PIRSR000114-1"/>
    </source>
</evidence>
<dbReference type="SUPFAM" id="SSF51735">
    <property type="entry name" value="NAD(P)-binding Rossmann-fold domains"/>
    <property type="match status" value="1"/>
</dbReference>
<dbReference type="GO" id="GO:0005975">
    <property type="term" value="P:carbohydrate metabolic process"/>
    <property type="evidence" value="ECO:0007669"/>
    <property type="project" value="InterPro"/>
</dbReference>
<dbReference type="GO" id="GO:0046167">
    <property type="term" value="P:glycerol-3-phosphate biosynthetic process"/>
    <property type="evidence" value="ECO:0007669"/>
    <property type="project" value="UniProtKB-UniRule"/>
</dbReference>
<evidence type="ECO:0000313" key="21">
    <source>
        <dbReference type="Proteomes" id="UP000663929"/>
    </source>
</evidence>
<dbReference type="UniPathway" id="UPA00940"/>
<dbReference type="InterPro" id="IPR006109">
    <property type="entry name" value="G3P_DH_NAD-dep_C"/>
</dbReference>
<keyword evidence="21" id="KW-1185">Reference proteome</keyword>
<feature type="binding site" evidence="13">
    <location>
        <position position="11"/>
    </location>
    <ligand>
        <name>NADPH</name>
        <dbReference type="ChEBI" id="CHEBI:57783"/>
    </ligand>
</feature>
<dbReference type="Proteomes" id="UP000663929">
    <property type="component" value="Chromosome"/>
</dbReference>
<dbReference type="PIRSF" id="PIRSF000114">
    <property type="entry name" value="Glycerol-3-P_dh"/>
    <property type="match status" value="1"/>
</dbReference>
<evidence type="ECO:0000256" key="16">
    <source>
        <dbReference type="PIRSR" id="PIRSR000114-3"/>
    </source>
</evidence>
<dbReference type="InterPro" id="IPR008927">
    <property type="entry name" value="6-PGluconate_DH-like_C_sf"/>
</dbReference>
<feature type="binding site" evidence="13">
    <location>
        <position position="106"/>
    </location>
    <ligand>
        <name>NADPH</name>
        <dbReference type="ChEBI" id="CHEBI:57783"/>
    </ligand>
</feature>
<feature type="active site" description="Proton acceptor" evidence="13 14">
    <location>
        <position position="192"/>
    </location>
</feature>
<evidence type="ECO:0000313" key="20">
    <source>
        <dbReference type="EMBL" id="QTD47828.1"/>
    </source>
</evidence>
<feature type="binding site" evidence="13">
    <location>
        <position position="257"/>
    </location>
    <ligand>
        <name>sn-glycerol 3-phosphate</name>
        <dbReference type="ChEBI" id="CHEBI:57597"/>
    </ligand>
</feature>
<evidence type="ECO:0000256" key="3">
    <source>
        <dbReference type="ARBA" id="ARBA00022857"/>
    </source>
</evidence>
<feature type="domain" description="Glycerol-3-phosphate dehydrogenase NAD-dependent N-terminal" evidence="18">
    <location>
        <begin position="5"/>
        <end position="155"/>
    </location>
</feature>
<dbReference type="InterPro" id="IPR011128">
    <property type="entry name" value="G3P_DH_NAD-dep_N"/>
</dbReference>
<dbReference type="Gene3D" id="1.10.1040.10">
    <property type="entry name" value="N-(1-d-carboxylethyl)-l-norvaline Dehydrogenase, domain 2"/>
    <property type="match status" value="1"/>
</dbReference>
<comment type="similarity">
    <text evidence="1 13 17">Belongs to the NAD-dependent glycerol-3-phosphate dehydrogenase family.</text>
</comment>
<dbReference type="InterPro" id="IPR013328">
    <property type="entry name" value="6PGD_dom2"/>
</dbReference>
<gene>
    <name evidence="13" type="primary">gpsA</name>
    <name evidence="20" type="ORF">J3U87_19750</name>
</gene>
<comment type="function">
    <text evidence="13">Catalyzes the reduction of the glycolytic intermediate dihydroxyacetone phosphate (DHAP) to sn-glycerol 3-phosphate (G3P), the key precursor for phospholipid synthesis.</text>
</comment>
<dbReference type="GO" id="GO:0051287">
    <property type="term" value="F:NAD binding"/>
    <property type="evidence" value="ECO:0007669"/>
    <property type="project" value="InterPro"/>
</dbReference>
<feature type="binding site" evidence="13">
    <location>
        <position position="280"/>
    </location>
    <ligand>
        <name>NADPH</name>
        <dbReference type="ChEBI" id="CHEBI:57783"/>
    </ligand>
</feature>
<keyword evidence="4 13" id="KW-0560">Oxidoreductase</keyword>
<evidence type="ECO:0000256" key="13">
    <source>
        <dbReference type="HAMAP-Rule" id="MF_00394"/>
    </source>
</evidence>
<evidence type="ECO:0000256" key="5">
    <source>
        <dbReference type="ARBA" id="ARBA00023027"/>
    </source>
</evidence>
<comment type="pathway">
    <text evidence="13">Membrane lipid metabolism; glycerophospholipid metabolism.</text>
</comment>
<feature type="binding site" evidence="13">
    <location>
        <position position="32"/>
    </location>
    <ligand>
        <name>NADPH</name>
        <dbReference type="ChEBI" id="CHEBI:57783"/>
    </ligand>
</feature>
<dbReference type="SUPFAM" id="SSF48179">
    <property type="entry name" value="6-phosphogluconate dehydrogenase C-terminal domain-like"/>
    <property type="match status" value="1"/>
</dbReference>